<dbReference type="InterPro" id="IPR000084">
    <property type="entry name" value="PE-PGRS_N"/>
</dbReference>
<dbReference type="Proteomes" id="UP000241647">
    <property type="component" value="Unassembled WGS sequence"/>
</dbReference>
<evidence type="ECO:0000313" key="3">
    <source>
        <dbReference type="EMBL" id="PSR57624.1"/>
    </source>
</evidence>
<name>A0A2S6A3F3_9NOCA</name>
<proteinExistence type="predicted"/>
<evidence type="ECO:0000259" key="1">
    <source>
        <dbReference type="Pfam" id="PF00934"/>
    </source>
</evidence>
<dbReference type="EMBL" id="PSZD01000012">
    <property type="protein sequence ID" value="PPJ26369.1"/>
    <property type="molecule type" value="Genomic_DNA"/>
</dbReference>
<evidence type="ECO:0000313" key="2">
    <source>
        <dbReference type="EMBL" id="PPJ26369.1"/>
    </source>
</evidence>
<sequence>MYLNVTPENFPAIASQIEFTATGLQGALGAHMPACQPLPPGIDDVSLMIPEVLNPWGEGFFSTTAHGAVLQTQASAVMPEVGTAYSGSDILAGADVATHGPIFNV</sequence>
<evidence type="ECO:0000313" key="4">
    <source>
        <dbReference type="Proteomes" id="UP000238356"/>
    </source>
</evidence>
<dbReference type="GeneID" id="66722338"/>
<comment type="caution">
    <text evidence="2">The sequence shown here is derived from an EMBL/GenBank/DDBJ whole genome shotgun (WGS) entry which is preliminary data.</text>
</comment>
<protein>
    <submittedName>
        <fullName evidence="2">PE family protein</fullName>
    </submittedName>
</protein>
<keyword evidence="4" id="KW-1185">Reference proteome</keyword>
<feature type="domain" description="PE" evidence="1">
    <location>
        <begin position="3"/>
        <end position="89"/>
    </location>
</feature>
<dbReference type="Proteomes" id="UP000238356">
    <property type="component" value="Unassembled WGS sequence"/>
</dbReference>
<organism evidence="2 4">
    <name type="scientific">Nocardia nova</name>
    <dbReference type="NCBI Taxonomy" id="37330"/>
    <lineage>
        <taxon>Bacteria</taxon>
        <taxon>Bacillati</taxon>
        <taxon>Actinomycetota</taxon>
        <taxon>Actinomycetes</taxon>
        <taxon>Mycobacteriales</taxon>
        <taxon>Nocardiaceae</taxon>
        <taxon>Nocardia</taxon>
    </lineage>
</organism>
<reference evidence="4 5" key="1">
    <citation type="submission" date="2018-02" db="EMBL/GenBank/DDBJ databases">
        <title>8 Nocardia nova and 1 Nocardia cyriacigeorgica strain used for evolution to TMP-SMX.</title>
        <authorList>
            <person name="Mehta H."/>
            <person name="Weng J."/>
            <person name="Shamoo Y."/>
        </authorList>
    </citation>
    <scope>NUCLEOTIDE SEQUENCE [LARGE SCALE GENOMIC DNA]</scope>
    <source>
        <strain evidence="3 5">ATCC 33727</strain>
        <strain evidence="2 4">BAA2227</strain>
    </source>
</reference>
<dbReference type="Pfam" id="PF00934">
    <property type="entry name" value="PE"/>
    <property type="match status" value="1"/>
</dbReference>
<dbReference type="EMBL" id="PYHS01000035">
    <property type="protein sequence ID" value="PSR57624.1"/>
    <property type="molecule type" value="Genomic_DNA"/>
</dbReference>
<dbReference type="AlphaFoldDB" id="A0A2S6A3F3"/>
<dbReference type="RefSeq" id="WP_030518535.1">
    <property type="nucleotide sequence ID" value="NZ_JADLQW010000039.1"/>
</dbReference>
<accession>A0A2S6A3F3</accession>
<gene>
    <name evidence="2" type="ORF">C5F51_19490</name>
    <name evidence="3" type="ORF">C8259_33950</name>
</gene>
<evidence type="ECO:0000313" key="5">
    <source>
        <dbReference type="Proteomes" id="UP000241647"/>
    </source>
</evidence>